<dbReference type="Proteomes" id="UP000441208">
    <property type="component" value="Unassembled WGS sequence"/>
</dbReference>
<dbReference type="EMBL" id="QXGF01000584">
    <property type="protein sequence ID" value="KAE8938108.1"/>
    <property type="molecule type" value="Genomic_DNA"/>
</dbReference>
<dbReference type="EMBL" id="QXGA01000515">
    <property type="protein sequence ID" value="KAE9144781.1"/>
    <property type="molecule type" value="Genomic_DNA"/>
</dbReference>
<dbReference type="EMBL" id="QXFZ01000333">
    <property type="protein sequence ID" value="KAE9120621.1"/>
    <property type="molecule type" value="Genomic_DNA"/>
</dbReference>
<evidence type="ECO:0000313" key="10">
    <source>
        <dbReference type="Proteomes" id="UP000441208"/>
    </source>
</evidence>
<comment type="caution">
    <text evidence="4">The sequence shown here is derived from an EMBL/GenBank/DDBJ whole genome shotgun (WGS) entry which is preliminary data.</text>
</comment>
<dbReference type="InterPro" id="IPR043502">
    <property type="entry name" value="DNA/RNA_pol_sf"/>
</dbReference>
<protein>
    <recommendedName>
        <fullName evidence="1">Reverse transcriptase Ty1/copia-type domain-containing protein</fullName>
    </recommendedName>
</protein>
<proteinExistence type="predicted"/>
<evidence type="ECO:0000313" key="6">
    <source>
        <dbReference type="EMBL" id="KAE9310401.1"/>
    </source>
</evidence>
<dbReference type="Proteomes" id="UP000440732">
    <property type="component" value="Unassembled WGS sequence"/>
</dbReference>
<feature type="domain" description="Reverse transcriptase Ty1/copia-type" evidence="1">
    <location>
        <begin position="37"/>
        <end position="248"/>
    </location>
</feature>
<evidence type="ECO:0000313" key="2">
    <source>
        <dbReference type="EMBL" id="KAE8938108.1"/>
    </source>
</evidence>
<evidence type="ECO:0000313" key="7">
    <source>
        <dbReference type="Proteomes" id="UP000429523"/>
    </source>
</evidence>
<evidence type="ECO:0000313" key="8">
    <source>
        <dbReference type="Proteomes" id="UP000437068"/>
    </source>
</evidence>
<dbReference type="EMBL" id="QXGE01000510">
    <property type="protein sequence ID" value="KAE9310401.1"/>
    <property type="molecule type" value="Genomic_DNA"/>
</dbReference>
<reference evidence="7 8" key="1">
    <citation type="submission" date="2018-08" db="EMBL/GenBank/DDBJ databases">
        <title>Genomic investigation of the strawberry pathogen Phytophthora fragariae indicates pathogenicity is determined by transcriptional variation in three key races.</title>
        <authorList>
            <person name="Adams T.M."/>
            <person name="Armitage A.D."/>
            <person name="Sobczyk M.K."/>
            <person name="Bates H.J."/>
            <person name="Dunwell J.M."/>
            <person name="Nellist C.F."/>
            <person name="Harrison R.J."/>
        </authorList>
    </citation>
    <scope>NUCLEOTIDE SEQUENCE [LARGE SCALE GENOMIC DNA]</scope>
    <source>
        <strain evidence="6 8">A4</strain>
        <strain evidence="5 9">NOV-5</strain>
        <strain evidence="4 10">NOV-71</strain>
        <strain evidence="2 7">NOV-9</strain>
        <strain evidence="3 11">ONT-3</strain>
    </source>
</reference>
<dbReference type="Proteomes" id="UP000437068">
    <property type="component" value="Unassembled WGS sequence"/>
</dbReference>
<name>A0A6A3SN49_9STRA</name>
<dbReference type="Proteomes" id="UP000429523">
    <property type="component" value="Unassembled WGS sequence"/>
</dbReference>
<sequence length="280" mass="32587">MSVNSEPETYEEAMESELFPQWRSAAQAEYDALMKNCTWELVPRQTNMKVLRNRWVFRVKYLANGEVDRFKARVVIKGFMQVYSVDYLEVYSPVVRLEALRVLLTLAAVWDYEVHQMDVTTAFLNGKIDVEAYIEQPEGFKVPGKEDWVCHVQKSLYDLKQAPRVWFQLLKSFLEEQGFKLLQSEACVAVKVINGQLVFIQLYVDDLIMFAPNMELINLMKQMFCERFEMKDLGELYYILGWEVAVNGPSSSINASAHCQCWNGLEWTNGMGVRRRVLQT</sequence>
<accession>A0A6A3SN49</accession>
<evidence type="ECO:0000313" key="4">
    <source>
        <dbReference type="EMBL" id="KAE9120621.1"/>
    </source>
</evidence>
<dbReference type="AlphaFoldDB" id="A0A6A3SN49"/>
<dbReference type="Pfam" id="PF07727">
    <property type="entry name" value="RVT_2"/>
    <property type="match status" value="1"/>
</dbReference>
<evidence type="ECO:0000313" key="5">
    <source>
        <dbReference type="EMBL" id="KAE9144781.1"/>
    </source>
</evidence>
<dbReference type="SUPFAM" id="SSF56672">
    <property type="entry name" value="DNA/RNA polymerases"/>
    <property type="match status" value="1"/>
</dbReference>
<evidence type="ECO:0000313" key="11">
    <source>
        <dbReference type="Proteomes" id="UP000488956"/>
    </source>
</evidence>
<evidence type="ECO:0000259" key="1">
    <source>
        <dbReference type="Pfam" id="PF07727"/>
    </source>
</evidence>
<dbReference type="Proteomes" id="UP000488956">
    <property type="component" value="Unassembled WGS sequence"/>
</dbReference>
<organism evidence="4 10">
    <name type="scientific">Phytophthora fragariae</name>
    <dbReference type="NCBI Taxonomy" id="53985"/>
    <lineage>
        <taxon>Eukaryota</taxon>
        <taxon>Sar</taxon>
        <taxon>Stramenopiles</taxon>
        <taxon>Oomycota</taxon>
        <taxon>Peronosporomycetes</taxon>
        <taxon>Peronosporales</taxon>
        <taxon>Peronosporaceae</taxon>
        <taxon>Phytophthora</taxon>
    </lineage>
</organism>
<evidence type="ECO:0000313" key="3">
    <source>
        <dbReference type="EMBL" id="KAE9112687.1"/>
    </source>
</evidence>
<dbReference type="InterPro" id="IPR013103">
    <property type="entry name" value="RVT_2"/>
</dbReference>
<evidence type="ECO:0000313" key="9">
    <source>
        <dbReference type="Proteomes" id="UP000440732"/>
    </source>
</evidence>
<gene>
    <name evidence="6" type="ORF">PF001_g10215</name>
    <name evidence="5" type="ORF">PF006_g10318</name>
    <name evidence="4" type="ORF">PF007_g8100</name>
    <name evidence="2" type="ORF">PF009_g12004</name>
    <name evidence="3" type="ORF">PF010_g10363</name>
</gene>
<dbReference type="EMBL" id="QXFX01000521">
    <property type="protein sequence ID" value="KAE9112687.1"/>
    <property type="molecule type" value="Genomic_DNA"/>
</dbReference>